<feature type="compositionally biased region" description="Polar residues" evidence="5">
    <location>
        <begin position="1"/>
        <end position="22"/>
    </location>
</feature>
<evidence type="ECO:0000256" key="3">
    <source>
        <dbReference type="ARBA" id="ARBA00023242"/>
    </source>
</evidence>
<evidence type="ECO:0000256" key="4">
    <source>
        <dbReference type="PROSITE-ProRule" id="PRU00357"/>
    </source>
</evidence>
<dbReference type="AlphaFoldDB" id="A0A1J7FPW4"/>
<evidence type="ECO:0000313" key="9">
    <source>
        <dbReference type="Proteomes" id="UP000188354"/>
    </source>
</evidence>
<keyword evidence="2" id="KW-0677">Repeat</keyword>
<dbReference type="Gramene" id="OIV89974">
    <property type="protein sequence ID" value="OIV89974"/>
    <property type="gene ID" value="TanjilG_10256"/>
</dbReference>
<dbReference type="PANTHER" id="PTHR31717">
    <property type="entry name" value="ZINC FINGER PROTEIN CONSTANS-LIKE 10"/>
    <property type="match status" value="1"/>
</dbReference>
<sequence length="124" mass="13726">MQNVSNNPTASQGPATSESNNLPIKKHSSASVLGKHEGCCSAKDIQFGEPPLLLTGDSLAKAAITKADTDLLAQNRGNAMLRYKEKKKTRRYEKHVRYESRKVRAETRKRVKGRFVKATEAPDT</sequence>
<evidence type="ECO:0000313" key="8">
    <source>
        <dbReference type="EMBL" id="OIV89974.1"/>
    </source>
</evidence>
<evidence type="ECO:0000256" key="2">
    <source>
        <dbReference type="ARBA" id="ARBA00022737"/>
    </source>
</evidence>
<evidence type="ECO:0000259" key="6">
    <source>
        <dbReference type="PROSITE" id="PS51017"/>
    </source>
</evidence>
<proteinExistence type="predicted"/>
<gene>
    <name evidence="7" type="ORF">TanjilG_10255</name>
    <name evidence="8" type="ORF">TanjilG_10256</name>
</gene>
<name>A0A1J7FPW4_LUPAN</name>
<dbReference type="PROSITE" id="PS51017">
    <property type="entry name" value="CCT"/>
    <property type="match status" value="1"/>
</dbReference>
<feature type="domain" description="CCT" evidence="6">
    <location>
        <begin position="76"/>
        <end position="118"/>
    </location>
</feature>
<dbReference type="Gramene" id="OIV89973">
    <property type="protein sequence ID" value="OIV89973"/>
    <property type="gene ID" value="TanjilG_10255"/>
</dbReference>
<dbReference type="EMBL" id="KV862200">
    <property type="protein sequence ID" value="OIV89974.1"/>
    <property type="molecule type" value="Genomic_DNA"/>
</dbReference>
<evidence type="ECO:0000256" key="5">
    <source>
        <dbReference type="SAM" id="MobiDB-lite"/>
    </source>
</evidence>
<dbReference type="GO" id="GO:0005634">
    <property type="term" value="C:nucleus"/>
    <property type="evidence" value="ECO:0007669"/>
    <property type="project" value="UniProtKB-SubCell"/>
</dbReference>
<accession>A0A1J7FPW4</accession>
<dbReference type="Proteomes" id="UP000188354">
    <property type="component" value="Unassembled WGS sequence"/>
</dbReference>
<evidence type="ECO:0000313" key="7">
    <source>
        <dbReference type="EMBL" id="OIV89973.1"/>
    </source>
</evidence>
<feature type="region of interest" description="Disordered" evidence="5">
    <location>
        <begin position="1"/>
        <end position="30"/>
    </location>
</feature>
<dbReference type="PANTHER" id="PTHR31717:SF45">
    <property type="entry name" value="ZINC FINGER PROTEIN CONSTANS-LIKE 14-RELATED"/>
    <property type="match status" value="1"/>
</dbReference>
<dbReference type="EMBL" id="KV862200">
    <property type="protein sequence ID" value="OIV89973.1"/>
    <property type="molecule type" value="Genomic_DNA"/>
</dbReference>
<dbReference type="InterPro" id="IPR010402">
    <property type="entry name" value="CCT_domain"/>
</dbReference>
<keyword evidence="9" id="KW-1185">Reference proteome</keyword>
<keyword evidence="3 4" id="KW-0539">Nucleus</keyword>
<evidence type="ECO:0000256" key="1">
    <source>
        <dbReference type="ARBA" id="ARBA00004123"/>
    </source>
</evidence>
<protein>
    <recommendedName>
        <fullName evidence="6">CCT domain-containing protein</fullName>
    </recommendedName>
</protein>
<reference evidence="8 9" key="1">
    <citation type="journal article" date="2017" name="Plant Biotechnol. J.">
        <title>A comprehensive draft genome sequence for lupin (Lupinus angustifolius), an emerging health food: insights into plant-microbe interactions and legume evolution.</title>
        <authorList>
            <person name="Hane J.K."/>
            <person name="Ming Y."/>
            <person name="Kamphuis L.G."/>
            <person name="Nelson M.N."/>
            <person name="Garg G."/>
            <person name="Atkins C.A."/>
            <person name="Bayer P.E."/>
            <person name="Bravo A."/>
            <person name="Bringans S."/>
            <person name="Cannon S."/>
            <person name="Edwards D."/>
            <person name="Foley R."/>
            <person name="Gao L.L."/>
            <person name="Harrison M.J."/>
            <person name="Huang W."/>
            <person name="Hurgobin B."/>
            <person name="Li S."/>
            <person name="Liu C.W."/>
            <person name="McGrath A."/>
            <person name="Morahan G."/>
            <person name="Murray J."/>
            <person name="Weller J."/>
            <person name="Jian J."/>
            <person name="Singh K.B."/>
        </authorList>
    </citation>
    <scope>NUCLEOTIDE SEQUENCE [LARGE SCALE GENOMIC DNA]</scope>
    <source>
        <strain evidence="9">cv. Tanjil</strain>
        <tissue evidence="8">Whole plant</tissue>
    </source>
</reference>
<comment type="subcellular location">
    <subcellularLocation>
        <location evidence="1 4">Nucleus</location>
    </subcellularLocation>
</comment>
<dbReference type="Pfam" id="PF06203">
    <property type="entry name" value="CCT"/>
    <property type="match status" value="1"/>
</dbReference>
<organism evidence="8 9">
    <name type="scientific">Lupinus angustifolius</name>
    <name type="common">Narrow-leaved blue lupine</name>
    <dbReference type="NCBI Taxonomy" id="3871"/>
    <lineage>
        <taxon>Eukaryota</taxon>
        <taxon>Viridiplantae</taxon>
        <taxon>Streptophyta</taxon>
        <taxon>Embryophyta</taxon>
        <taxon>Tracheophyta</taxon>
        <taxon>Spermatophyta</taxon>
        <taxon>Magnoliopsida</taxon>
        <taxon>eudicotyledons</taxon>
        <taxon>Gunneridae</taxon>
        <taxon>Pentapetalae</taxon>
        <taxon>rosids</taxon>
        <taxon>fabids</taxon>
        <taxon>Fabales</taxon>
        <taxon>Fabaceae</taxon>
        <taxon>Papilionoideae</taxon>
        <taxon>50 kb inversion clade</taxon>
        <taxon>genistoids sensu lato</taxon>
        <taxon>core genistoids</taxon>
        <taxon>Genisteae</taxon>
        <taxon>Lupinus</taxon>
    </lineage>
</organism>